<evidence type="ECO:0000313" key="2">
    <source>
        <dbReference type="EMBL" id="WOF24584.1"/>
    </source>
</evidence>
<dbReference type="Gene3D" id="3.40.960.10">
    <property type="entry name" value="VSR Endonuclease"/>
    <property type="match status" value="1"/>
</dbReference>
<evidence type="ECO:0000259" key="1">
    <source>
        <dbReference type="Pfam" id="PF04480"/>
    </source>
</evidence>
<dbReference type="InterPro" id="IPR007569">
    <property type="entry name" value="DUF559"/>
</dbReference>
<dbReference type="KEGG" id="mbet:N8K70_07995"/>
<protein>
    <submittedName>
        <fullName evidence="2">DUF559 domain-containing protein</fullName>
    </submittedName>
</protein>
<dbReference type="EMBL" id="CP118157">
    <property type="protein sequence ID" value="WOF24584.1"/>
    <property type="molecule type" value="Genomic_DNA"/>
</dbReference>
<accession>A0AA97I758</accession>
<dbReference type="Proteomes" id="UP001305498">
    <property type="component" value="Chromosome"/>
</dbReference>
<proteinExistence type="predicted"/>
<name>A0AA97I758_9MICO</name>
<sequence>MSDQQIRRAARTGDVVRPRRGWVARADADAALIAAAEVGVVVTCISEAARLGLWTIDDGLWHVGIRSNGKLLRETSAHVHWGTPVVPRHPDDVVDPVENVLVLAAVCQPYENALAIWESAWRKGKVDMEVLAGLELPPAARRLVADAMPFADSGVETLVVPRLRWMRLPLRRQFWIAGHAVDLLIGDRLVLQIDGGHHIGEQRDSDNEHDARLRLMGYHVIRVSYRQVRFDWATVQELIVRAVAQGLHRARP</sequence>
<evidence type="ECO:0000313" key="3">
    <source>
        <dbReference type="Proteomes" id="UP001305498"/>
    </source>
</evidence>
<dbReference type="RefSeq" id="WP_317141057.1">
    <property type="nucleotide sequence ID" value="NZ_CP118157.1"/>
</dbReference>
<dbReference type="Pfam" id="PF04480">
    <property type="entry name" value="DUF559"/>
    <property type="match status" value="1"/>
</dbReference>
<reference evidence="2 3" key="1">
    <citation type="submission" date="2023-02" db="EMBL/GenBank/DDBJ databases">
        <title>Microbacterium betulae sp. nov., isolated from birch wood.</title>
        <authorList>
            <person name="Pasciak M."/>
            <person name="Pawlik K.J."/>
            <person name="Martynowski D."/>
            <person name="Laczmanski L."/>
            <person name="Ciekot J."/>
            <person name="Szponar B."/>
            <person name="Wojcik-Fatla A."/>
            <person name="Mackiewicz B."/>
            <person name="Farian E."/>
            <person name="Cholewa G."/>
            <person name="Cholewa A."/>
            <person name="Dutkiewicz J."/>
        </authorList>
    </citation>
    <scope>NUCLEOTIDE SEQUENCE [LARGE SCALE GENOMIC DNA]</scope>
    <source>
        <strain evidence="2 3">AB</strain>
    </source>
</reference>
<dbReference type="AlphaFoldDB" id="A0AA97I758"/>
<gene>
    <name evidence="2" type="ORF">N8K70_07995</name>
</gene>
<organism evidence="2 3">
    <name type="scientific">Microbacterium betulae</name>
    <dbReference type="NCBI Taxonomy" id="2981139"/>
    <lineage>
        <taxon>Bacteria</taxon>
        <taxon>Bacillati</taxon>
        <taxon>Actinomycetota</taxon>
        <taxon>Actinomycetes</taxon>
        <taxon>Micrococcales</taxon>
        <taxon>Microbacteriaceae</taxon>
        <taxon>Microbacterium</taxon>
    </lineage>
</organism>
<feature type="domain" description="DUF559" evidence="1">
    <location>
        <begin position="167"/>
        <end position="243"/>
    </location>
</feature>
<keyword evidence="3" id="KW-1185">Reference proteome</keyword>